<evidence type="ECO:0000256" key="6">
    <source>
        <dbReference type="ARBA" id="ARBA00081503"/>
    </source>
</evidence>
<gene>
    <name evidence="9" type="ORF">ACEWY4_014048</name>
</gene>
<dbReference type="PANTHER" id="PTHR12176:SF78">
    <property type="entry name" value="EEF1A LYSINE AND N-TERMINAL METHYLTRANSFERASE"/>
    <property type="match status" value="1"/>
</dbReference>
<dbReference type="Pfam" id="PF01564">
    <property type="entry name" value="Spermine_synth"/>
    <property type="match status" value="1"/>
</dbReference>
<reference evidence="9 10" key="1">
    <citation type="submission" date="2024-09" db="EMBL/GenBank/DDBJ databases">
        <title>A chromosome-level genome assembly of Gray's grenadier anchovy, Coilia grayii.</title>
        <authorList>
            <person name="Fu Z."/>
        </authorList>
    </citation>
    <scope>NUCLEOTIDE SEQUENCE [LARGE SCALE GENOMIC DNA]</scope>
    <source>
        <strain evidence="9">G4</strain>
        <tissue evidence="9">Muscle</tissue>
    </source>
</reference>
<dbReference type="Proteomes" id="UP001591681">
    <property type="component" value="Unassembled WGS sequence"/>
</dbReference>
<proteinExistence type="inferred from homology"/>
<name>A0ABD1JRB6_9TELE</name>
<dbReference type="AlphaFoldDB" id="A0ABD1JRB6"/>
<comment type="similarity">
    <text evidence="1">Belongs to the methyltransferase superfamily.</text>
</comment>
<keyword evidence="2" id="KW-0489">Methyltransferase</keyword>
<evidence type="ECO:0000256" key="5">
    <source>
        <dbReference type="ARBA" id="ARBA00071300"/>
    </source>
</evidence>
<evidence type="ECO:0000256" key="1">
    <source>
        <dbReference type="ARBA" id="ARBA00008361"/>
    </source>
</evidence>
<evidence type="ECO:0000256" key="7">
    <source>
        <dbReference type="SAM" id="MobiDB-lite"/>
    </source>
</evidence>
<dbReference type="InterPro" id="IPR029063">
    <property type="entry name" value="SAM-dependent_MTases_sf"/>
</dbReference>
<dbReference type="CDD" id="cd02440">
    <property type="entry name" value="AdoMet_MTases"/>
    <property type="match status" value="1"/>
</dbReference>
<keyword evidence="10" id="KW-1185">Reference proteome</keyword>
<dbReference type="Gene3D" id="3.40.50.150">
    <property type="entry name" value="Vaccinia Virus protein VP39"/>
    <property type="match status" value="2"/>
</dbReference>
<protein>
    <recommendedName>
        <fullName evidence="5">eEF1A lysine and N-terminal methyltransferase</fullName>
    </recommendedName>
    <alternativeName>
        <fullName evidence="6">Methyltransferase-like protein 13</fullName>
    </alternativeName>
</protein>
<dbReference type="SUPFAM" id="SSF53335">
    <property type="entry name" value="S-adenosyl-L-methionine-dependent methyltransferases"/>
    <property type="match status" value="2"/>
</dbReference>
<dbReference type="GO" id="GO:0032259">
    <property type="term" value="P:methylation"/>
    <property type="evidence" value="ECO:0007669"/>
    <property type="project" value="UniProtKB-KW"/>
</dbReference>
<dbReference type="Pfam" id="PF13847">
    <property type="entry name" value="Methyltransf_31"/>
    <property type="match status" value="1"/>
</dbReference>
<dbReference type="GO" id="GO:0008168">
    <property type="term" value="F:methyltransferase activity"/>
    <property type="evidence" value="ECO:0007669"/>
    <property type="project" value="UniProtKB-KW"/>
</dbReference>
<dbReference type="PANTHER" id="PTHR12176">
    <property type="entry name" value="SAM-DEPENDENT METHYLTRANSFERASE SUPERFAMILY PROTEIN"/>
    <property type="match status" value="1"/>
</dbReference>
<comment type="caution">
    <text evidence="9">The sequence shown here is derived from an EMBL/GenBank/DDBJ whole genome shotgun (WGS) entry which is preliminary data.</text>
</comment>
<dbReference type="FunFam" id="3.40.50.150:FF:000110">
    <property type="entry name" value="methyltransferase-like protein 13 isoform X1"/>
    <property type="match status" value="1"/>
</dbReference>
<keyword evidence="3" id="KW-0808">Transferase</keyword>
<organism evidence="9 10">
    <name type="scientific">Coilia grayii</name>
    <name type="common">Gray's grenadier anchovy</name>
    <dbReference type="NCBI Taxonomy" id="363190"/>
    <lineage>
        <taxon>Eukaryota</taxon>
        <taxon>Metazoa</taxon>
        <taxon>Chordata</taxon>
        <taxon>Craniata</taxon>
        <taxon>Vertebrata</taxon>
        <taxon>Euteleostomi</taxon>
        <taxon>Actinopterygii</taxon>
        <taxon>Neopterygii</taxon>
        <taxon>Teleostei</taxon>
        <taxon>Clupei</taxon>
        <taxon>Clupeiformes</taxon>
        <taxon>Clupeoidei</taxon>
        <taxon>Engraulidae</taxon>
        <taxon>Coilinae</taxon>
        <taxon>Coilia</taxon>
    </lineage>
</organism>
<evidence type="ECO:0000313" key="9">
    <source>
        <dbReference type="EMBL" id="KAL2089360.1"/>
    </source>
</evidence>
<feature type="compositionally biased region" description="Basic residues" evidence="7">
    <location>
        <begin position="434"/>
        <end position="444"/>
    </location>
</feature>
<evidence type="ECO:0000313" key="10">
    <source>
        <dbReference type="Proteomes" id="UP001591681"/>
    </source>
</evidence>
<dbReference type="InterPro" id="IPR051419">
    <property type="entry name" value="Lys/N-term_MeTrsfase_sf"/>
</dbReference>
<evidence type="ECO:0000256" key="4">
    <source>
        <dbReference type="ARBA" id="ARBA00023268"/>
    </source>
</evidence>
<feature type="compositionally biased region" description="Low complexity" evidence="7">
    <location>
        <begin position="445"/>
        <end position="464"/>
    </location>
</feature>
<keyword evidence="4" id="KW-0511">Multifunctional enzyme</keyword>
<accession>A0ABD1JRB6</accession>
<evidence type="ECO:0000256" key="2">
    <source>
        <dbReference type="ARBA" id="ARBA00022603"/>
    </source>
</evidence>
<evidence type="ECO:0000259" key="8">
    <source>
        <dbReference type="Pfam" id="PF13847"/>
    </source>
</evidence>
<feature type="region of interest" description="Disordered" evidence="7">
    <location>
        <begin position="434"/>
        <end position="464"/>
    </location>
</feature>
<feature type="domain" description="Methyltransferase" evidence="8">
    <location>
        <begin position="50"/>
        <end position="159"/>
    </location>
</feature>
<dbReference type="EMBL" id="JBHFQA010000012">
    <property type="protein sequence ID" value="KAL2089360.1"/>
    <property type="molecule type" value="Genomic_DNA"/>
</dbReference>
<evidence type="ECO:0000256" key="3">
    <source>
        <dbReference type="ARBA" id="ARBA00022679"/>
    </source>
</evidence>
<sequence>MNLLPRTTEELSSVDYWESFFRKRGDKAFEWYGDYHSLCGVLHKYVKPRDQVLVVGCGNSELSEQLYDVGYRQLTNIDISETVVSHMKERNAERRPGLTFQLIDATQTGYEDCSYQVVLDKGTLDAMASEKEGALAKKMLTEISRVLAVGGRYVCVTLAQENVVRLGVEYFSDAGWAIRLHCMTKEEDQDSDSESTFALPVFVLVCTKFRQPPPFLLLEMCLGEDGAPKRHSNVPDLLAAVKERQAYALLRQKLRGGTDSGSSPALTLCHTATGLPRYTLTVQDSPPSAKVPRLNQFAIFIVPQGRESDWLYGSAEGRMQLAASANFKRLVIVSMHRDQEYQNMQAIQSELSPMVMELAPPGMPANQQVPFLSVGGDVGWRKVVGRGVSELTGEYSVEDVRGEDGHLYRRLVFLKNDQLVQSESRLCTQLKASAARKKKNKKKTNAPAASGVSTSAPASDPASSPSIDYSILCCTHHEVMVAGMAMLGLSTGGNNDEPISVLLVGLGGGGLAQFVHDFVPLSRVDVVELDPAVLDLAKTWFGFKPSDRLNVTLADGLAHITSLESQGGNAYDVIMFDVDSKDPSLGISCPPPAFVEKTLLEKVFCLLSSRGVFMLNLVCRDTSLRQKVIDTVREVFPRVLSRPIKGEVNDILFCLREAGKDKETAVPAELKKAAKNLQVAMRAHSQGAPSIPHMDIAVLLEDLRIA</sequence>
<dbReference type="InterPro" id="IPR025714">
    <property type="entry name" value="Methyltranfer_dom"/>
</dbReference>